<keyword evidence="18" id="KW-1185">Reference proteome</keyword>
<dbReference type="InterPro" id="IPR035965">
    <property type="entry name" value="PAS-like_dom_sf"/>
</dbReference>
<comment type="catalytic activity">
    <reaction evidence="1">
        <text>ATP + protein L-histidine = ADP + protein N-phospho-L-histidine.</text>
        <dbReference type="EC" id="2.7.13.3"/>
    </reaction>
</comment>
<evidence type="ECO:0000256" key="12">
    <source>
        <dbReference type="ARBA" id="ARBA00023136"/>
    </source>
</evidence>
<dbReference type="Gene3D" id="3.30.450.20">
    <property type="entry name" value="PAS domain"/>
    <property type="match status" value="1"/>
</dbReference>
<dbReference type="InterPro" id="IPR036097">
    <property type="entry name" value="HisK_dim/P_sf"/>
</dbReference>
<dbReference type="CDD" id="cd00130">
    <property type="entry name" value="PAS"/>
    <property type="match status" value="1"/>
</dbReference>
<feature type="domain" description="HAMP" evidence="16">
    <location>
        <begin position="171"/>
        <end position="223"/>
    </location>
</feature>
<dbReference type="InterPro" id="IPR000014">
    <property type="entry name" value="PAS"/>
</dbReference>
<dbReference type="CDD" id="cd00082">
    <property type="entry name" value="HisKA"/>
    <property type="match status" value="1"/>
</dbReference>
<evidence type="ECO:0000256" key="8">
    <source>
        <dbReference type="ARBA" id="ARBA00022777"/>
    </source>
</evidence>
<dbReference type="OrthoDB" id="9813151at2"/>
<evidence type="ECO:0000256" key="4">
    <source>
        <dbReference type="ARBA" id="ARBA00022553"/>
    </source>
</evidence>
<organism evidence="17 18">
    <name type="scientific">Chitinophaga eiseniae</name>
    <dbReference type="NCBI Taxonomy" id="634771"/>
    <lineage>
        <taxon>Bacteria</taxon>
        <taxon>Pseudomonadati</taxon>
        <taxon>Bacteroidota</taxon>
        <taxon>Chitinophagia</taxon>
        <taxon>Chitinophagales</taxon>
        <taxon>Chitinophagaceae</taxon>
        <taxon>Chitinophaga</taxon>
    </lineage>
</organism>
<evidence type="ECO:0000259" key="16">
    <source>
        <dbReference type="PROSITE" id="PS50885"/>
    </source>
</evidence>
<dbReference type="SUPFAM" id="SSF158472">
    <property type="entry name" value="HAMP domain-like"/>
    <property type="match status" value="1"/>
</dbReference>
<dbReference type="Proteomes" id="UP000190367">
    <property type="component" value="Unassembled WGS sequence"/>
</dbReference>
<dbReference type="Gene3D" id="3.30.565.10">
    <property type="entry name" value="Histidine kinase-like ATPase, C-terminal domain"/>
    <property type="match status" value="1"/>
</dbReference>
<keyword evidence="10 13" id="KW-1133">Transmembrane helix</keyword>
<dbReference type="InterPro" id="IPR005467">
    <property type="entry name" value="His_kinase_dom"/>
</dbReference>
<sequence>MSTLRLKTKITLGVLFLYIMLLIVSVLGYYYLNRLTDKAKIILKDNYESLEYAKNMMVALEDLPVRRAQALQQFATNLKQQQANVTERGEHAATATVTAIFERLQKDSVANPADVAAIKSGIYTIMDLNMNAIVGKNELVKRTADHALLYIAIISGVCFLLGFTFVYNFPGYIASPIVALTEAIKGISDKQYSKRLHFKSNDEFGELATAFNTMAQRLDEYEHSNIARITFEKQRAEAVISSLKDATIGFDTQNTVLFANAQALQLLNMQEKELIGHSADEIAKQNDLLRFLINPRENVPLKIVVEGKECFFTQEVADIRHEDHRIGYVVILKNITAFKEQDLAKTHFIATISHELKTPLASSDFSIKLLEDERIGTLKPEQRELLESMKQDNQRMIKIVSELLDLSQVESGNIQLQPQPVTALNIVQYALDTVQKQAAQREITIRQHVPEVLPRVMADVEKTAWVLVNLLTNAIRYSTLKSAIDLKVEDTGTSMISFSVQDYGKGIPLAFRDRIFERFFQVPGGKGHKGNGLGLAISKEFIEAQGGVIGVASEEGKGSLFYFTLPAAQ</sequence>
<dbReference type="InterPro" id="IPR004358">
    <property type="entry name" value="Sig_transdc_His_kin-like_C"/>
</dbReference>
<keyword evidence="4" id="KW-0597">Phosphoprotein</keyword>
<reference evidence="18" key="1">
    <citation type="submission" date="2017-02" db="EMBL/GenBank/DDBJ databases">
        <authorList>
            <person name="Varghese N."/>
            <person name="Submissions S."/>
        </authorList>
    </citation>
    <scope>NUCLEOTIDE SEQUENCE [LARGE SCALE GENOMIC DNA]</scope>
    <source>
        <strain evidence="18">DSM 22224</strain>
    </source>
</reference>
<dbReference type="SUPFAM" id="SSF55785">
    <property type="entry name" value="PYP-like sensor domain (PAS domain)"/>
    <property type="match status" value="1"/>
</dbReference>
<dbReference type="Pfam" id="PF00512">
    <property type="entry name" value="HisKA"/>
    <property type="match status" value="1"/>
</dbReference>
<dbReference type="InterPro" id="IPR036890">
    <property type="entry name" value="HATPase_C_sf"/>
</dbReference>
<evidence type="ECO:0000313" key="18">
    <source>
        <dbReference type="Proteomes" id="UP000190367"/>
    </source>
</evidence>
<keyword evidence="11" id="KW-0902">Two-component regulatory system</keyword>
<feature type="transmembrane region" description="Helical" evidence="13">
    <location>
        <begin position="12"/>
        <end position="32"/>
    </location>
</feature>
<name>A0A1T4RDI3_9BACT</name>
<dbReference type="PROSITE" id="PS50109">
    <property type="entry name" value="HIS_KIN"/>
    <property type="match status" value="1"/>
</dbReference>
<dbReference type="FunFam" id="3.30.565.10:FF:000006">
    <property type="entry name" value="Sensor histidine kinase WalK"/>
    <property type="match status" value="1"/>
</dbReference>
<evidence type="ECO:0000256" key="3">
    <source>
        <dbReference type="ARBA" id="ARBA00012438"/>
    </source>
</evidence>
<dbReference type="GO" id="GO:0030295">
    <property type="term" value="F:protein kinase activator activity"/>
    <property type="evidence" value="ECO:0007669"/>
    <property type="project" value="TreeGrafter"/>
</dbReference>
<dbReference type="SMART" id="SM00387">
    <property type="entry name" value="HATPase_c"/>
    <property type="match status" value="1"/>
</dbReference>
<keyword evidence="6 13" id="KW-0812">Transmembrane</keyword>
<evidence type="ECO:0000313" key="17">
    <source>
        <dbReference type="EMBL" id="SKA13957.1"/>
    </source>
</evidence>
<dbReference type="InterPro" id="IPR003661">
    <property type="entry name" value="HisK_dim/P_dom"/>
</dbReference>
<dbReference type="PANTHER" id="PTHR42878:SF7">
    <property type="entry name" value="SENSOR HISTIDINE KINASE GLRK"/>
    <property type="match status" value="1"/>
</dbReference>
<dbReference type="InterPro" id="IPR003594">
    <property type="entry name" value="HATPase_dom"/>
</dbReference>
<dbReference type="GO" id="GO:0007234">
    <property type="term" value="P:osmosensory signaling via phosphorelay pathway"/>
    <property type="evidence" value="ECO:0007669"/>
    <property type="project" value="TreeGrafter"/>
</dbReference>
<keyword evidence="9" id="KW-0067">ATP-binding</keyword>
<dbReference type="SMART" id="SM00388">
    <property type="entry name" value="HisKA"/>
    <property type="match status" value="1"/>
</dbReference>
<dbReference type="PRINTS" id="PR00344">
    <property type="entry name" value="BCTRLSENSOR"/>
</dbReference>
<evidence type="ECO:0000256" key="13">
    <source>
        <dbReference type="SAM" id="Phobius"/>
    </source>
</evidence>
<evidence type="ECO:0000256" key="5">
    <source>
        <dbReference type="ARBA" id="ARBA00022679"/>
    </source>
</evidence>
<evidence type="ECO:0000259" key="14">
    <source>
        <dbReference type="PROSITE" id="PS50109"/>
    </source>
</evidence>
<evidence type="ECO:0000256" key="10">
    <source>
        <dbReference type="ARBA" id="ARBA00022989"/>
    </source>
</evidence>
<evidence type="ECO:0000259" key="15">
    <source>
        <dbReference type="PROSITE" id="PS50112"/>
    </source>
</evidence>
<feature type="domain" description="Histidine kinase" evidence="14">
    <location>
        <begin position="351"/>
        <end position="569"/>
    </location>
</feature>
<dbReference type="GO" id="GO:0000155">
    <property type="term" value="F:phosphorelay sensor kinase activity"/>
    <property type="evidence" value="ECO:0007669"/>
    <property type="project" value="InterPro"/>
</dbReference>
<dbReference type="Pfam" id="PF00672">
    <property type="entry name" value="HAMP"/>
    <property type="match status" value="1"/>
</dbReference>
<keyword evidence="12 13" id="KW-0472">Membrane</keyword>
<dbReference type="PROSITE" id="PS50885">
    <property type="entry name" value="HAMP"/>
    <property type="match status" value="1"/>
</dbReference>
<dbReference type="RefSeq" id="WP_078669531.1">
    <property type="nucleotide sequence ID" value="NZ_FUWZ01000002.1"/>
</dbReference>
<dbReference type="GO" id="GO:0005524">
    <property type="term" value="F:ATP binding"/>
    <property type="evidence" value="ECO:0007669"/>
    <property type="project" value="UniProtKB-KW"/>
</dbReference>
<feature type="domain" description="PAS" evidence="15">
    <location>
        <begin position="232"/>
        <end position="297"/>
    </location>
</feature>
<keyword evidence="7" id="KW-0547">Nucleotide-binding</keyword>
<accession>A0A1T4RDI3</accession>
<dbReference type="GO" id="GO:0000156">
    <property type="term" value="F:phosphorelay response regulator activity"/>
    <property type="evidence" value="ECO:0007669"/>
    <property type="project" value="TreeGrafter"/>
</dbReference>
<evidence type="ECO:0000256" key="2">
    <source>
        <dbReference type="ARBA" id="ARBA00004141"/>
    </source>
</evidence>
<protein>
    <recommendedName>
        <fullName evidence="3">histidine kinase</fullName>
        <ecNumber evidence="3">2.7.13.3</ecNumber>
    </recommendedName>
</protein>
<evidence type="ECO:0000256" key="6">
    <source>
        <dbReference type="ARBA" id="ARBA00022692"/>
    </source>
</evidence>
<dbReference type="Pfam" id="PF02518">
    <property type="entry name" value="HATPase_c"/>
    <property type="match status" value="1"/>
</dbReference>
<proteinExistence type="predicted"/>
<keyword evidence="5" id="KW-0808">Transferase</keyword>
<dbReference type="Gene3D" id="6.10.340.10">
    <property type="match status" value="1"/>
</dbReference>
<evidence type="ECO:0000256" key="1">
    <source>
        <dbReference type="ARBA" id="ARBA00000085"/>
    </source>
</evidence>
<dbReference type="STRING" id="634771.SAMN04488128_1021043"/>
<dbReference type="SMART" id="SM00304">
    <property type="entry name" value="HAMP"/>
    <property type="match status" value="1"/>
</dbReference>
<dbReference type="CDD" id="cd06225">
    <property type="entry name" value="HAMP"/>
    <property type="match status" value="1"/>
</dbReference>
<dbReference type="SUPFAM" id="SSF47384">
    <property type="entry name" value="Homodimeric domain of signal transducing histidine kinase"/>
    <property type="match status" value="1"/>
</dbReference>
<dbReference type="PANTHER" id="PTHR42878">
    <property type="entry name" value="TWO-COMPONENT HISTIDINE KINASE"/>
    <property type="match status" value="1"/>
</dbReference>
<dbReference type="EMBL" id="FUWZ01000002">
    <property type="protein sequence ID" value="SKA13957.1"/>
    <property type="molecule type" value="Genomic_DNA"/>
</dbReference>
<dbReference type="Gene3D" id="1.10.287.130">
    <property type="match status" value="1"/>
</dbReference>
<dbReference type="InterPro" id="IPR003660">
    <property type="entry name" value="HAMP_dom"/>
</dbReference>
<dbReference type="EC" id="2.7.13.3" evidence="3"/>
<evidence type="ECO:0000256" key="9">
    <source>
        <dbReference type="ARBA" id="ARBA00022840"/>
    </source>
</evidence>
<dbReference type="SUPFAM" id="SSF55874">
    <property type="entry name" value="ATPase domain of HSP90 chaperone/DNA topoisomerase II/histidine kinase"/>
    <property type="match status" value="1"/>
</dbReference>
<gene>
    <name evidence="17" type="ORF">SAMN04488128_1021043</name>
</gene>
<keyword evidence="8 17" id="KW-0418">Kinase</keyword>
<evidence type="ECO:0000256" key="11">
    <source>
        <dbReference type="ARBA" id="ARBA00023012"/>
    </source>
</evidence>
<comment type="subcellular location">
    <subcellularLocation>
        <location evidence="2">Membrane</location>
        <topology evidence="2">Multi-pass membrane protein</topology>
    </subcellularLocation>
</comment>
<dbReference type="GO" id="GO:0016020">
    <property type="term" value="C:membrane"/>
    <property type="evidence" value="ECO:0007669"/>
    <property type="project" value="UniProtKB-SubCell"/>
</dbReference>
<dbReference type="PROSITE" id="PS50112">
    <property type="entry name" value="PAS"/>
    <property type="match status" value="1"/>
</dbReference>
<evidence type="ECO:0000256" key="7">
    <source>
        <dbReference type="ARBA" id="ARBA00022741"/>
    </source>
</evidence>
<feature type="transmembrane region" description="Helical" evidence="13">
    <location>
        <begin position="147"/>
        <end position="167"/>
    </location>
</feature>
<dbReference type="SMART" id="SM00091">
    <property type="entry name" value="PAS"/>
    <property type="match status" value="1"/>
</dbReference>
<dbReference type="InterPro" id="IPR050351">
    <property type="entry name" value="BphY/WalK/GraS-like"/>
</dbReference>
<dbReference type="AlphaFoldDB" id="A0A1T4RDI3"/>